<accession>A0ABQ6G305</accession>
<keyword evidence="2" id="KW-0413">Isomerase</keyword>
<dbReference type="EMBL" id="BSRI01000002">
    <property type="protein sequence ID" value="GLV59194.1"/>
    <property type="molecule type" value="Genomic_DNA"/>
</dbReference>
<evidence type="ECO:0000313" key="3">
    <source>
        <dbReference type="EMBL" id="GLV59194.1"/>
    </source>
</evidence>
<dbReference type="NCBIfam" id="TIGR00654">
    <property type="entry name" value="PhzF_family"/>
    <property type="match status" value="1"/>
</dbReference>
<sequence>MEQTIIQVDAFTDEPFRGNPAGVCVLSEPRDAEWMQRVAAEMNLSETAFLLRQDDGFQLSWFTPTVEVELCGHATLASAHVLWQEGHLAPDAEARFSTLSGLLTARRNGEWIELNFPADPTRPIDSPSVLAEALGVPIVAVEMGKFDYIVEVENELQVRDLKPNLALLQQIPARGIVVTSRANPGVDYDFVSRFFGPRVGVSEDPVTGSAHCALAPYWSQRLQRPTLVGYQASRRGGLVRVQLQGDRVVLGGQAVTVFKGTLFA</sequence>
<dbReference type="PANTHER" id="PTHR13774:SF17">
    <property type="entry name" value="PHENAZINE BIOSYNTHESIS-LIKE DOMAIN-CONTAINING PROTEIN"/>
    <property type="match status" value="1"/>
</dbReference>
<reference evidence="3 4" key="1">
    <citation type="submission" date="2023-02" db="EMBL/GenBank/DDBJ databases">
        <title>Dictyobacter halimunensis sp. nov., a new member of the class Ktedonobacteria from forest soil in a geothermal area.</title>
        <authorList>
            <person name="Rachmania M.K."/>
            <person name="Ningsih F."/>
            <person name="Sakai Y."/>
            <person name="Yabe S."/>
            <person name="Yokota A."/>
            <person name="Sjamsuridzal W."/>
        </authorList>
    </citation>
    <scope>NUCLEOTIDE SEQUENCE [LARGE SCALE GENOMIC DNA]</scope>
    <source>
        <strain evidence="3 4">S3.2.2.5</strain>
    </source>
</reference>
<organism evidence="3 4">
    <name type="scientific">Dictyobacter halimunensis</name>
    <dbReference type="NCBI Taxonomy" id="3026934"/>
    <lineage>
        <taxon>Bacteria</taxon>
        <taxon>Bacillati</taxon>
        <taxon>Chloroflexota</taxon>
        <taxon>Ktedonobacteria</taxon>
        <taxon>Ktedonobacterales</taxon>
        <taxon>Dictyobacteraceae</taxon>
        <taxon>Dictyobacter</taxon>
    </lineage>
</organism>
<dbReference type="SUPFAM" id="SSF54506">
    <property type="entry name" value="Diaminopimelate epimerase-like"/>
    <property type="match status" value="1"/>
</dbReference>
<dbReference type="InterPro" id="IPR003719">
    <property type="entry name" value="Phenazine_PhzF-like"/>
</dbReference>
<dbReference type="Pfam" id="PF02567">
    <property type="entry name" value="PhzC-PhzF"/>
    <property type="match status" value="1"/>
</dbReference>
<evidence type="ECO:0000313" key="4">
    <source>
        <dbReference type="Proteomes" id="UP001344906"/>
    </source>
</evidence>
<dbReference type="Proteomes" id="UP001344906">
    <property type="component" value="Unassembled WGS sequence"/>
</dbReference>
<gene>
    <name evidence="3" type="ORF">KDH_60220</name>
</gene>
<comment type="caution">
    <text evidence="3">The sequence shown here is derived from an EMBL/GenBank/DDBJ whole genome shotgun (WGS) entry which is preliminary data.</text>
</comment>
<evidence type="ECO:0000256" key="2">
    <source>
        <dbReference type="ARBA" id="ARBA00023235"/>
    </source>
</evidence>
<dbReference type="PIRSF" id="PIRSF016184">
    <property type="entry name" value="PhzC_PhzF"/>
    <property type="match status" value="1"/>
</dbReference>
<proteinExistence type="inferred from homology"/>
<protein>
    <submittedName>
        <fullName evidence="3">Phenazine biosynthesis protein</fullName>
    </submittedName>
</protein>
<dbReference type="RefSeq" id="WP_338255724.1">
    <property type="nucleotide sequence ID" value="NZ_BSRI01000002.1"/>
</dbReference>
<dbReference type="PANTHER" id="PTHR13774">
    <property type="entry name" value="PHENAZINE BIOSYNTHESIS PROTEIN"/>
    <property type="match status" value="1"/>
</dbReference>
<name>A0ABQ6G305_9CHLR</name>
<keyword evidence="4" id="KW-1185">Reference proteome</keyword>
<comment type="similarity">
    <text evidence="1">Belongs to the PhzF family.</text>
</comment>
<evidence type="ECO:0000256" key="1">
    <source>
        <dbReference type="ARBA" id="ARBA00008270"/>
    </source>
</evidence>
<dbReference type="Gene3D" id="3.10.310.10">
    <property type="entry name" value="Diaminopimelate Epimerase, Chain A, domain 1"/>
    <property type="match status" value="2"/>
</dbReference>